<name>A0A7T6VIX9_9BURK</name>
<dbReference type="EMBL" id="CP066770">
    <property type="protein sequence ID" value="QQK04753.1"/>
    <property type="molecule type" value="Genomic_DNA"/>
</dbReference>
<dbReference type="AlphaFoldDB" id="A0A7T6VIX9"/>
<feature type="transmembrane region" description="Helical" evidence="1">
    <location>
        <begin position="63"/>
        <end position="82"/>
    </location>
</feature>
<reference evidence="2 3" key="1">
    <citation type="submission" date="2020-12" db="EMBL/GenBank/DDBJ databases">
        <title>Complete genome sequence of Burkholderia anthina BJQ0011.</title>
        <authorList>
            <person name="Xu Y."/>
        </authorList>
    </citation>
    <scope>NUCLEOTIDE SEQUENCE [LARGE SCALE GENOMIC DNA]</scope>
    <source>
        <strain evidence="2 3">BJQ0011</strain>
    </source>
</reference>
<accession>A0A7T6VIX9</accession>
<sequence length="91" mass="10009">MVMISIFVLANLVVLALCVWISVTDAIATGWWGTLGFSVSGVAALGNLLKPIRMAAVIDMPETTMLVGIAIVCVWVMGRHIYWWKKEHKHG</sequence>
<gene>
    <name evidence="2" type="ORF">JFN94_25840</name>
</gene>
<dbReference type="Proteomes" id="UP000596205">
    <property type="component" value="Chromosome 2"/>
</dbReference>
<evidence type="ECO:0000256" key="1">
    <source>
        <dbReference type="SAM" id="Phobius"/>
    </source>
</evidence>
<dbReference type="KEGG" id="bann:JFN94_25840"/>
<evidence type="ECO:0000313" key="3">
    <source>
        <dbReference type="Proteomes" id="UP000596205"/>
    </source>
</evidence>
<keyword evidence="1" id="KW-0812">Transmembrane</keyword>
<keyword evidence="1" id="KW-1133">Transmembrane helix</keyword>
<keyword evidence="1" id="KW-0472">Membrane</keyword>
<protein>
    <submittedName>
        <fullName evidence="2">Holin</fullName>
    </submittedName>
</protein>
<proteinExistence type="predicted"/>
<evidence type="ECO:0000313" key="2">
    <source>
        <dbReference type="EMBL" id="QQK04753.1"/>
    </source>
</evidence>
<organism evidence="2 3">
    <name type="scientific">Burkholderia anthina</name>
    <dbReference type="NCBI Taxonomy" id="179879"/>
    <lineage>
        <taxon>Bacteria</taxon>
        <taxon>Pseudomonadati</taxon>
        <taxon>Pseudomonadota</taxon>
        <taxon>Betaproteobacteria</taxon>
        <taxon>Burkholderiales</taxon>
        <taxon>Burkholderiaceae</taxon>
        <taxon>Burkholderia</taxon>
        <taxon>Burkholderia cepacia complex</taxon>
    </lineage>
</organism>